<keyword evidence="2" id="KW-1003">Cell membrane</keyword>
<dbReference type="Pfam" id="PF13520">
    <property type="entry name" value="AA_permease_2"/>
    <property type="match status" value="1"/>
</dbReference>
<reference evidence="8 9" key="1">
    <citation type="submission" date="2015-10" db="EMBL/GenBank/DDBJ databases">
        <title>Draft genome sequence of Streptomyces pseudovenezuelae DSM 40212, type strain for the species Streptomyces pseudovenezuelae.</title>
        <authorList>
            <person name="Ruckert C."/>
            <person name="Winkler A."/>
            <person name="Kalinowski J."/>
            <person name="Kampfer P."/>
            <person name="Glaeser S."/>
        </authorList>
    </citation>
    <scope>NUCLEOTIDE SEQUENCE [LARGE SCALE GENOMIC DNA]</scope>
    <source>
        <strain evidence="8 9">DSM 40212</strain>
    </source>
</reference>
<feature type="transmembrane region" description="Helical" evidence="7">
    <location>
        <begin position="78"/>
        <end position="101"/>
    </location>
</feature>
<feature type="transmembrane region" description="Helical" evidence="7">
    <location>
        <begin position="351"/>
        <end position="378"/>
    </location>
</feature>
<evidence type="ECO:0000313" key="8">
    <source>
        <dbReference type="EMBL" id="KUM90814.1"/>
    </source>
</evidence>
<comment type="subcellular location">
    <subcellularLocation>
        <location evidence="1">Cell membrane</location>
        <topology evidence="1">Multi-pass membrane protein</topology>
    </subcellularLocation>
</comment>
<comment type="caution">
    <text evidence="8">The sequence shown here is derived from an EMBL/GenBank/DDBJ whole genome shotgun (WGS) entry which is preliminary data.</text>
</comment>
<dbReference type="AlphaFoldDB" id="A0A101NCZ9"/>
<protein>
    <recommendedName>
        <fullName evidence="10">Amino acid transporter</fullName>
    </recommendedName>
</protein>
<feature type="transmembrane region" description="Helical" evidence="7">
    <location>
        <begin position="276"/>
        <end position="293"/>
    </location>
</feature>
<evidence type="ECO:0000256" key="1">
    <source>
        <dbReference type="ARBA" id="ARBA00004651"/>
    </source>
</evidence>
<evidence type="ECO:0008006" key="10">
    <source>
        <dbReference type="Google" id="ProtNLM"/>
    </source>
</evidence>
<feature type="region of interest" description="Disordered" evidence="6">
    <location>
        <begin position="450"/>
        <end position="474"/>
    </location>
</feature>
<keyword evidence="3 7" id="KW-0812">Transmembrane</keyword>
<dbReference type="PANTHER" id="PTHR42770">
    <property type="entry name" value="AMINO ACID TRANSPORTER-RELATED"/>
    <property type="match status" value="1"/>
</dbReference>
<dbReference type="GO" id="GO:0022857">
    <property type="term" value="F:transmembrane transporter activity"/>
    <property type="evidence" value="ECO:0007669"/>
    <property type="project" value="InterPro"/>
</dbReference>
<feature type="transmembrane region" description="Helical" evidence="7">
    <location>
        <begin position="328"/>
        <end position="345"/>
    </location>
</feature>
<feature type="transmembrane region" description="Helical" evidence="7">
    <location>
        <begin position="37"/>
        <end position="57"/>
    </location>
</feature>
<dbReference type="Proteomes" id="UP000053039">
    <property type="component" value="Unassembled WGS sequence"/>
</dbReference>
<evidence type="ECO:0000256" key="4">
    <source>
        <dbReference type="ARBA" id="ARBA00022989"/>
    </source>
</evidence>
<dbReference type="OrthoDB" id="137613at2"/>
<sequence length="474" mass="49526">MGVWGVVFLVISAAAPLNLIAGYGPLGYIVGGVGAPAGFLLAGLVLALFVLGFMAMTRYVDRPGTFYAYIESGLGRRIGGAAAAVALFAYLAIHIGGAGILATVTQSLVDHFFHIHLHWSVYAIVFTVLVWYLGRRGIDVGAKVLAVLLLAEVAILTIITIGVLAHGGAHGFSGASFAPHNVFTGGMAASSLVWFGAFIGIEYTAVYRSETRDPERTMPRAAVISLSFLALFYCLVSWVIIQAFGTADLATAAGTHPTDMVFVVADKFVGPWAGDVTQVLMVTSSIAASLAYFNTISRYGHAMAHDGLLPARLGLVHPVHRSPVAGNYQALIALVGVAFFAVAGLDPYTKMAVWLSTPAVLGLILLMVLTSVAVVVFLRGRTPERRPSPVIIGSSAMAAVLLAGVLYLLIDNITLMTGSNGSVNIITSVTPFAVLVIGLAAAWRRRSTPFEPAPAPAGPSPLPTSTVPAIGDVD</sequence>
<evidence type="ECO:0000256" key="2">
    <source>
        <dbReference type="ARBA" id="ARBA00022475"/>
    </source>
</evidence>
<dbReference type="GO" id="GO:0005886">
    <property type="term" value="C:plasma membrane"/>
    <property type="evidence" value="ECO:0007669"/>
    <property type="project" value="UniProtKB-SubCell"/>
</dbReference>
<evidence type="ECO:0000256" key="5">
    <source>
        <dbReference type="ARBA" id="ARBA00023136"/>
    </source>
</evidence>
<dbReference type="PANTHER" id="PTHR42770:SF16">
    <property type="entry name" value="AMINO ACID PERMEASE"/>
    <property type="match status" value="1"/>
</dbReference>
<feature type="transmembrane region" description="Helical" evidence="7">
    <location>
        <begin position="145"/>
        <end position="169"/>
    </location>
</feature>
<name>A0A101NCZ9_9ACTN</name>
<gene>
    <name evidence="8" type="ORF">AQI94_03220</name>
</gene>
<evidence type="ECO:0000256" key="7">
    <source>
        <dbReference type="SAM" id="Phobius"/>
    </source>
</evidence>
<evidence type="ECO:0000313" key="9">
    <source>
        <dbReference type="Proteomes" id="UP000053039"/>
    </source>
</evidence>
<dbReference type="Gene3D" id="1.20.1740.10">
    <property type="entry name" value="Amino acid/polyamine transporter I"/>
    <property type="match status" value="1"/>
</dbReference>
<keyword evidence="4 7" id="KW-1133">Transmembrane helix</keyword>
<organism evidence="8 9">
    <name type="scientific">Streptomyces pseudovenezuelae</name>
    <dbReference type="NCBI Taxonomy" id="67350"/>
    <lineage>
        <taxon>Bacteria</taxon>
        <taxon>Bacillati</taxon>
        <taxon>Actinomycetota</taxon>
        <taxon>Actinomycetes</taxon>
        <taxon>Kitasatosporales</taxon>
        <taxon>Streptomycetaceae</taxon>
        <taxon>Streptomyces</taxon>
        <taxon>Streptomyces aurantiacus group</taxon>
    </lineage>
</organism>
<feature type="transmembrane region" description="Helical" evidence="7">
    <location>
        <begin position="221"/>
        <end position="241"/>
    </location>
</feature>
<evidence type="ECO:0000256" key="6">
    <source>
        <dbReference type="SAM" id="MobiDB-lite"/>
    </source>
</evidence>
<dbReference type="RefSeq" id="WP_051831876.1">
    <property type="nucleotide sequence ID" value="NZ_JBIBHV010000007.1"/>
</dbReference>
<feature type="transmembrane region" description="Helical" evidence="7">
    <location>
        <begin position="113"/>
        <end position="133"/>
    </location>
</feature>
<feature type="transmembrane region" description="Helical" evidence="7">
    <location>
        <begin position="422"/>
        <end position="443"/>
    </location>
</feature>
<feature type="transmembrane region" description="Helical" evidence="7">
    <location>
        <begin position="181"/>
        <end position="201"/>
    </location>
</feature>
<dbReference type="InterPro" id="IPR050367">
    <property type="entry name" value="APC_superfamily"/>
</dbReference>
<feature type="transmembrane region" description="Helical" evidence="7">
    <location>
        <begin position="390"/>
        <end position="410"/>
    </location>
</feature>
<feature type="compositionally biased region" description="Pro residues" evidence="6">
    <location>
        <begin position="451"/>
        <end position="462"/>
    </location>
</feature>
<accession>A0A101NCZ9</accession>
<proteinExistence type="predicted"/>
<dbReference type="EMBL" id="LMWM01000003">
    <property type="protein sequence ID" value="KUM90814.1"/>
    <property type="molecule type" value="Genomic_DNA"/>
</dbReference>
<evidence type="ECO:0000256" key="3">
    <source>
        <dbReference type="ARBA" id="ARBA00022692"/>
    </source>
</evidence>
<dbReference type="PIRSF" id="PIRSF006060">
    <property type="entry name" value="AA_transporter"/>
    <property type="match status" value="1"/>
</dbReference>
<keyword evidence="5 7" id="KW-0472">Membrane</keyword>
<dbReference type="InterPro" id="IPR002293">
    <property type="entry name" value="AA/rel_permease1"/>
</dbReference>